<dbReference type="SUPFAM" id="SSF56235">
    <property type="entry name" value="N-terminal nucleophile aminohydrolases (Ntn hydrolases)"/>
    <property type="match status" value="1"/>
</dbReference>
<dbReference type="GO" id="GO:0005634">
    <property type="term" value="C:nucleus"/>
    <property type="evidence" value="ECO:0007669"/>
    <property type="project" value="UniProtKB-SubCell"/>
</dbReference>
<dbReference type="PANTHER" id="PTHR32194:SF2">
    <property type="entry name" value="PROTEASOME SUBUNIT BETA TYPE-1"/>
    <property type="match status" value="1"/>
</dbReference>
<dbReference type="Proteomes" id="UP000009168">
    <property type="component" value="Unassembled WGS sequence"/>
</dbReference>
<dbReference type="KEGG" id="tet:TTHERM_00470650"/>
<dbReference type="HOGENOM" id="CLU_035750_1_1_1"/>
<dbReference type="OrthoDB" id="268479at2759"/>
<dbReference type="Pfam" id="PF00227">
    <property type="entry name" value="Proteasome"/>
    <property type="match status" value="1"/>
</dbReference>
<dbReference type="GO" id="GO:0005737">
    <property type="term" value="C:cytoplasm"/>
    <property type="evidence" value="ECO:0007669"/>
    <property type="project" value="TreeGrafter"/>
</dbReference>
<reference evidence="5" key="1">
    <citation type="journal article" date="2006" name="PLoS Biol.">
        <title>Macronuclear genome sequence of the ciliate Tetrahymena thermophila, a model eukaryote.</title>
        <authorList>
            <person name="Eisen J.A."/>
            <person name="Coyne R.S."/>
            <person name="Wu M."/>
            <person name="Wu D."/>
            <person name="Thiagarajan M."/>
            <person name="Wortman J.R."/>
            <person name="Badger J.H."/>
            <person name="Ren Q."/>
            <person name="Amedeo P."/>
            <person name="Jones K.M."/>
            <person name="Tallon L.J."/>
            <person name="Delcher A.L."/>
            <person name="Salzberg S.L."/>
            <person name="Silva J.C."/>
            <person name="Haas B.J."/>
            <person name="Majoros W.H."/>
            <person name="Farzad M."/>
            <person name="Carlton J.M."/>
            <person name="Smith R.K. Jr."/>
            <person name="Garg J."/>
            <person name="Pearlman R.E."/>
            <person name="Karrer K.M."/>
            <person name="Sun L."/>
            <person name="Manning G."/>
            <person name="Elde N.C."/>
            <person name="Turkewitz A.P."/>
            <person name="Asai D.J."/>
            <person name="Wilkes D.E."/>
            <person name="Wang Y."/>
            <person name="Cai H."/>
            <person name="Collins K."/>
            <person name="Stewart B.A."/>
            <person name="Lee S.R."/>
            <person name="Wilamowska K."/>
            <person name="Weinberg Z."/>
            <person name="Ruzzo W.L."/>
            <person name="Wloga D."/>
            <person name="Gaertig J."/>
            <person name="Frankel J."/>
            <person name="Tsao C.-C."/>
            <person name="Gorovsky M.A."/>
            <person name="Keeling P.J."/>
            <person name="Waller R.F."/>
            <person name="Patron N.J."/>
            <person name="Cherry J.M."/>
            <person name="Stover N.A."/>
            <person name="Krieger C.J."/>
            <person name="del Toro C."/>
            <person name="Ryder H.F."/>
            <person name="Williamson S.C."/>
            <person name="Barbeau R.A."/>
            <person name="Hamilton E.P."/>
            <person name="Orias E."/>
        </authorList>
    </citation>
    <scope>NUCLEOTIDE SEQUENCE [LARGE SCALE GENOMIC DNA]</scope>
    <source>
        <strain evidence="5">SB210</strain>
    </source>
</reference>
<dbReference type="InterPro" id="IPR023333">
    <property type="entry name" value="Proteasome_suB-type"/>
</dbReference>
<dbReference type="RefSeq" id="XP_001032955.2">
    <property type="nucleotide sequence ID" value="XM_001032955.3"/>
</dbReference>
<sequence>MNFPIYSFPNDLVSHLSKEYKQPQADNIKEAKRNEFNPYVFNAGTVCAIAHGDFVIVAGDKRISQGYSIVSRDISKLARLTDNVFLATSGMYADFAALSKQLSARLHMYKYNNGKQANMRAIASLLSRTLYYKRFFPYYTFNLLAGFDDKGEGLVINYDAVGSGDFKKYAVLGSGAQLITPVFDQYFEGYNKIKKEQLHTVEEFISFIVDCFESATERDIYTGDQLEIVILRKDKAPEYQLFPLRKD</sequence>
<keyword evidence="3 4" id="KW-0647">Proteasome</keyword>
<proteinExistence type="predicted"/>
<dbReference type="STRING" id="312017.I7M013"/>
<evidence type="ECO:0000313" key="4">
    <source>
        <dbReference type="EMBL" id="EAR85292.2"/>
    </source>
</evidence>
<dbReference type="PANTHER" id="PTHR32194">
    <property type="entry name" value="METALLOPROTEASE TLDD"/>
    <property type="match status" value="1"/>
</dbReference>
<dbReference type="Gene3D" id="3.60.20.10">
    <property type="entry name" value="Glutamine Phosphoribosylpyrophosphate, subunit 1, domain 1"/>
    <property type="match status" value="1"/>
</dbReference>
<dbReference type="eggNOG" id="KOG0179">
    <property type="taxonomic scope" value="Eukaryota"/>
</dbReference>
<dbReference type="GO" id="GO:0051603">
    <property type="term" value="P:proteolysis involved in protein catabolic process"/>
    <property type="evidence" value="ECO:0007669"/>
    <property type="project" value="InterPro"/>
</dbReference>
<evidence type="ECO:0000256" key="3">
    <source>
        <dbReference type="ARBA" id="ARBA00022942"/>
    </source>
</evidence>
<dbReference type="InParanoid" id="I7M013"/>
<dbReference type="GeneID" id="7844950"/>
<dbReference type="GO" id="GO:0005839">
    <property type="term" value="C:proteasome core complex"/>
    <property type="evidence" value="ECO:0007669"/>
    <property type="project" value="InterPro"/>
</dbReference>
<protein>
    <submittedName>
        <fullName evidence="4">Proteasome subunit beta type protein</fullName>
    </submittedName>
</protein>
<evidence type="ECO:0000256" key="2">
    <source>
        <dbReference type="ARBA" id="ARBA00022490"/>
    </source>
</evidence>
<dbReference type="AlphaFoldDB" id="I7M013"/>
<organism evidence="4 5">
    <name type="scientific">Tetrahymena thermophila (strain SB210)</name>
    <dbReference type="NCBI Taxonomy" id="312017"/>
    <lineage>
        <taxon>Eukaryota</taxon>
        <taxon>Sar</taxon>
        <taxon>Alveolata</taxon>
        <taxon>Ciliophora</taxon>
        <taxon>Intramacronucleata</taxon>
        <taxon>Oligohymenophorea</taxon>
        <taxon>Hymenostomatida</taxon>
        <taxon>Tetrahymenina</taxon>
        <taxon>Tetrahymenidae</taxon>
        <taxon>Tetrahymena</taxon>
    </lineage>
</organism>
<dbReference type="PROSITE" id="PS51476">
    <property type="entry name" value="PROTEASOME_BETA_2"/>
    <property type="match status" value="1"/>
</dbReference>
<evidence type="ECO:0000313" key="5">
    <source>
        <dbReference type="Proteomes" id="UP000009168"/>
    </source>
</evidence>
<dbReference type="FunCoup" id="I7M013">
    <property type="interactions" value="703"/>
</dbReference>
<name>I7M013_TETTS</name>
<keyword evidence="5" id="KW-1185">Reference proteome</keyword>
<dbReference type="OMA" id="CSGCWCD"/>
<accession>I7M013</accession>
<gene>
    <name evidence="4" type="ORF">TTHERM_00470650</name>
</gene>
<evidence type="ECO:0000256" key="1">
    <source>
        <dbReference type="ARBA" id="ARBA00004123"/>
    </source>
</evidence>
<comment type="subcellular location">
    <subcellularLocation>
        <location evidence="1">Nucleus</location>
    </subcellularLocation>
</comment>
<keyword evidence="2" id="KW-0963">Cytoplasm</keyword>
<dbReference type="InterPro" id="IPR029055">
    <property type="entry name" value="Ntn_hydrolases_N"/>
</dbReference>
<dbReference type="EMBL" id="GG662622">
    <property type="protein sequence ID" value="EAR85292.2"/>
    <property type="molecule type" value="Genomic_DNA"/>
</dbReference>
<dbReference type="InterPro" id="IPR001353">
    <property type="entry name" value="Proteasome_sua/b"/>
</dbReference>